<sequence>MGSAKNWTKKEIEYLNENWGKFTLAYISIRLKRTMIGIVIKAKRMGFGASSRADEYITARQVATLLAVDGHTVERWIKKHDLKTTRKVLLFKTRFYLVKLPDLCRWLENNQDRFDSRRIELYSLGHEPPWLKMKRIKDKKLAKNRFKIWD</sequence>
<name>X1B3L0_9ZZZZ</name>
<accession>X1B3L0</accession>
<comment type="caution">
    <text evidence="1">The sequence shown here is derived from an EMBL/GenBank/DDBJ whole genome shotgun (WGS) entry which is preliminary data.</text>
</comment>
<evidence type="ECO:0000313" key="1">
    <source>
        <dbReference type="EMBL" id="GAG90324.1"/>
    </source>
</evidence>
<feature type="non-terminal residue" evidence="1">
    <location>
        <position position="150"/>
    </location>
</feature>
<reference evidence="1" key="1">
    <citation type="journal article" date="2014" name="Front. Microbiol.">
        <title>High frequency of phylogenetically diverse reductive dehalogenase-homologous genes in deep subseafloor sedimentary metagenomes.</title>
        <authorList>
            <person name="Kawai M."/>
            <person name="Futagami T."/>
            <person name="Toyoda A."/>
            <person name="Takaki Y."/>
            <person name="Nishi S."/>
            <person name="Hori S."/>
            <person name="Arai W."/>
            <person name="Tsubouchi T."/>
            <person name="Morono Y."/>
            <person name="Uchiyama I."/>
            <person name="Ito T."/>
            <person name="Fujiyama A."/>
            <person name="Inagaki F."/>
            <person name="Takami H."/>
        </authorList>
    </citation>
    <scope>NUCLEOTIDE SEQUENCE</scope>
    <source>
        <strain evidence="1">Expedition CK06-06</strain>
    </source>
</reference>
<dbReference type="EMBL" id="BART01028397">
    <property type="protein sequence ID" value="GAG90324.1"/>
    <property type="molecule type" value="Genomic_DNA"/>
</dbReference>
<dbReference type="AlphaFoldDB" id="X1B3L0"/>
<evidence type="ECO:0008006" key="2">
    <source>
        <dbReference type="Google" id="ProtNLM"/>
    </source>
</evidence>
<gene>
    <name evidence="1" type="ORF">S01H4_50088</name>
</gene>
<proteinExistence type="predicted"/>
<organism evidence="1">
    <name type="scientific">marine sediment metagenome</name>
    <dbReference type="NCBI Taxonomy" id="412755"/>
    <lineage>
        <taxon>unclassified sequences</taxon>
        <taxon>metagenomes</taxon>
        <taxon>ecological metagenomes</taxon>
    </lineage>
</organism>
<protein>
    <recommendedName>
        <fullName evidence="2">Helix-turn-helix domain-containing protein</fullName>
    </recommendedName>
</protein>